<feature type="signal peptide" evidence="1">
    <location>
        <begin position="1"/>
        <end position="22"/>
    </location>
</feature>
<organism evidence="2 3">
    <name type="scientific">Metallumcola ferriviriculae</name>
    <dbReference type="NCBI Taxonomy" id="3039180"/>
    <lineage>
        <taxon>Bacteria</taxon>
        <taxon>Bacillati</taxon>
        <taxon>Bacillota</taxon>
        <taxon>Clostridia</taxon>
        <taxon>Neomoorellales</taxon>
        <taxon>Desulfitibacteraceae</taxon>
        <taxon>Metallumcola</taxon>
    </lineage>
</organism>
<dbReference type="Proteomes" id="UP001329915">
    <property type="component" value="Chromosome"/>
</dbReference>
<sequence length="334" mass="38254">MNKKLVSILLLISFCFSSLAFASTGAVGIAKDRASKVGPYTYKVIPTKEEQERSFERFGLDKSKMIRFNDSFIGKIADYNLYKVEKDFDDTGKLLTEIKYYRATYKNTPEANNVKNVISEQQQLGTTVVAMDSNLNSDISLLGYALEGDLRVVVSYKALSNTGLFDTETGYKETLEKVSYTKGLEFLSGTFTSNPVLNLFLSVVFDDIIDGYKGKGDGTSKQREVYKYGQAYHSGAWKTYFETKQDEVYWDQEEISYYSNGQVKNIKTTYFTPNNGYKPIEWQWMHYFDDNQEILDVTQYWYSKEPNLSTPIHATGYEASYYSTNWKALGTVNY</sequence>
<reference evidence="2 3" key="1">
    <citation type="submission" date="2023-04" db="EMBL/GenBank/DDBJ databases">
        <authorList>
            <person name="Hsu D."/>
        </authorList>
    </citation>
    <scope>NUCLEOTIDE SEQUENCE [LARGE SCALE GENOMIC DNA]</scope>
    <source>
        <strain evidence="2 3">MK1</strain>
    </source>
</reference>
<dbReference type="RefSeq" id="WP_366922873.1">
    <property type="nucleotide sequence ID" value="NZ_CP121694.1"/>
</dbReference>
<evidence type="ECO:0000313" key="2">
    <source>
        <dbReference type="EMBL" id="WRO23490.1"/>
    </source>
</evidence>
<dbReference type="KEGG" id="dbc:MFMK1_003350"/>
<evidence type="ECO:0000313" key="3">
    <source>
        <dbReference type="Proteomes" id="UP001329915"/>
    </source>
</evidence>
<protein>
    <submittedName>
        <fullName evidence="2">Uncharacterized protein</fullName>
    </submittedName>
</protein>
<keyword evidence="1" id="KW-0732">Signal</keyword>
<gene>
    <name evidence="2" type="ORF">MFMK1_003350</name>
</gene>
<dbReference type="AlphaFoldDB" id="A0AAU0UT81"/>
<name>A0AAU0UT81_9FIRM</name>
<evidence type="ECO:0000256" key="1">
    <source>
        <dbReference type="SAM" id="SignalP"/>
    </source>
</evidence>
<dbReference type="EMBL" id="CP121694">
    <property type="protein sequence ID" value="WRO23490.1"/>
    <property type="molecule type" value="Genomic_DNA"/>
</dbReference>
<keyword evidence="3" id="KW-1185">Reference proteome</keyword>
<accession>A0AAU0UT81</accession>
<proteinExistence type="predicted"/>
<feature type="chain" id="PRO_5043535344" evidence="1">
    <location>
        <begin position="23"/>
        <end position="334"/>
    </location>
</feature>